<dbReference type="InterPro" id="IPR010982">
    <property type="entry name" value="Lambda_DNA-bd_dom_sf"/>
</dbReference>
<dbReference type="Gene3D" id="3.40.50.2300">
    <property type="match status" value="2"/>
</dbReference>
<reference evidence="6 7" key="1">
    <citation type="submission" date="2019-05" db="EMBL/GenBank/DDBJ databases">
        <title>Draft genome sequence of Nonomuraea zeae DSM 100528.</title>
        <authorList>
            <person name="Saricaoglu S."/>
            <person name="Isik K."/>
        </authorList>
    </citation>
    <scope>NUCLEOTIDE SEQUENCE [LARGE SCALE GENOMIC DNA]</scope>
    <source>
        <strain evidence="6 7">DSM 100528</strain>
    </source>
</reference>
<evidence type="ECO:0000259" key="5">
    <source>
        <dbReference type="PROSITE" id="PS50932"/>
    </source>
</evidence>
<evidence type="ECO:0000256" key="2">
    <source>
        <dbReference type="ARBA" id="ARBA00023125"/>
    </source>
</evidence>
<sequence>MTARESRLEGERPPPVAAPGAPKKPTMADVARHAGVSLKTVSRVVNQEPHVRAPLQARVQAAISALGYRRNEAAARLARGATMLTLGLVMENISNEFYARLAAAVEAASAQHEALVVFGSYEESPDKERMLIESMYARGVDSLIVVPSAADHSWLAEHASLTTVFVDRVPLGLESMADAVLLDDVRGGRAATEHLLARGHRRIALISDDDGLSSVHDRASGYRTALRSAGLALDESLVVRGVFDPGQVAYEVGRLLDLPDPPTALFATNNRAAIGILHALRARPERPAYVGFDDFALADVFNPGVTVVRYDVTSLAGSAVDLLLNPSPEPRRVKVPVELVARGSGELPPG</sequence>
<evidence type="ECO:0000256" key="4">
    <source>
        <dbReference type="SAM" id="MobiDB-lite"/>
    </source>
</evidence>
<dbReference type="Proteomes" id="UP000306628">
    <property type="component" value="Unassembled WGS sequence"/>
</dbReference>
<organism evidence="6 7">
    <name type="scientific">Nonomuraea zeae</name>
    <dbReference type="NCBI Taxonomy" id="1642303"/>
    <lineage>
        <taxon>Bacteria</taxon>
        <taxon>Bacillati</taxon>
        <taxon>Actinomycetota</taxon>
        <taxon>Actinomycetes</taxon>
        <taxon>Streptosporangiales</taxon>
        <taxon>Streptosporangiaceae</taxon>
        <taxon>Nonomuraea</taxon>
    </lineage>
</organism>
<keyword evidence="1" id="KW-0805">Transcription regulation</keyword>
<gene>
    <name evidence="6" type="ORF">ETD85_39740</name>
</gene>
<dbReference type="CDD" id="cd06267">
    <property type="entry name" value="PBP1_LacI_sugar_binding-like"/>
    <property type="match status" value="1"/>
</dbReference>
<dbReference type="InterPro" id="IPR000843">
    <property type="entry name" value="HTH_LacI"/>
</dbReference>
<dbReference type="OrthoDB" id="3595338at2"/>
<dbReference type="Pfam" id="PF13377">
    <property type="entry name" value="Peripla_BP_3"/>
    <property type="match status" value="1"/>
</dbReference>
<name>A0A5S4G2M7_9ACTN</name>
<keyword evidence="3" id="KW-0804">Transcription</keyword>
<dbReference type="AlphaFoldDB" id="A0A5S4G2M7"/>
<dbReference type="InterPro" id="IPR028082">
    <property type="entry name" value="Peripla_BP_I"/>
</dbReference>
<evidence type="ECO:0000256" key="1">
    <source>
        <dbReference type="ARBA" id="ARBA00023015"/>
    </source>
</evidence>
<dbReference type="PROSITE" id="PS50932">
    <property type="entry name" value="HTH_LACI_2"/>
    <property type="match status" value="1"/>
</dbReference>
<dbReference type="RefSeq" id="WP_138694988.1">
    <property type="nucleotide sequence ID" value="NZ_VCKX01000173.1"/>
</dbReference>
<dbReference type="PANTHER" id="PTHR30146:SF109">
    <property type="entry name" value="HTH-TYPE TRANSCRIPTIONAL REGULATOR GALS"/>
    <property type="match status" value="1"/>
</dbReference>
<evidence type="ECO:0000313" key="7">
    <source>
        <dbReference type="Proteomes" id="UP000306628"/>
    </source>
</evidence>
<dbReference type="SUPFAM" id="SSF53822">
    <property type="entry name" value="Periplasmic binding protein-like I"/>
    <property type="match status" value="1"/>
</dbReference>
<accession>A0A5S4G2M7</accession>
<dbReference type="CDD" id="cd01392">
    <property type="entry name" value="HTH_LacI"/>
    <property type="match status" value="1"/>
</dbReference>
<dbReference type="GO" id="GO:0000976">
    <property type="term" value="F:transcription cis-regulatory region binding"/>
    <property type="evidence" value="ECO:0007669"/>
    <property type="project" value="TreeGrafter"/>
</dbReference>
<protein>
    <submittedName>
        <fullName evidence="6">LacI family transcriptional regulator</fullName>
    </submittedName>
</protein>
<comment type="caution">
    <text evidence="6">The sequence shown here is derived from an EMBL/GenBank/DDBJ whole genome shotgun (WGS) entry which is preliminary data.</text>
</comment>
<dbReference type="SMART" id="SM00354">
    <property type="entry name" value="HTH_LACI"/>
    <property type="match status" value="1"/>
</dbReference>
<dbReference type="Gene3D" id="1.10.260.40">
    <property type="entry name" value="lambda repressor-like DNA-binding domains"/>
    <property type="match status" value="1"/>
</dbReference>
<feature type="compositionally biased region" description="Basic and acidic residues" evidence="4">
    <location>
        <begin position="1"/>
        <end position="12"/>
    </location>
</feature>
<evidence type="ECO:0000256" key="3">
    <source>
        <dbReference type="ARBA" id="ARBA00023163"/>
    </source>
</evidence>
<dbReference type="Pfam" id="PF00356">
    <property type="entry name" value="LacI"/>
    <property type="match status" value="1"/>
</dbReference>
<feature type="region of interest" description="Disordered" evidence="4">
    <location>
        <begin position="1"/>
        <end position="28"/>
    </location>
</feature>
<evidence type="ECO:0000313" key="6">
    <source>
        <dbReference type="EMBL" id="TMR27265.1"/>
    </source>
</evidence>
<dbReference type="EMBL" id="VCKX01000173">
    <property type="protein sequence ID" value="TMR27265.1"/>
    <property type="molecule type" value="Genomic_DNA"/>
</dbReference>
<dbReference type="GO" id="GO:0003700">
    <property type="term" value="F:DNA-binding transcription factor activity"/>
    <property type="evidence" value="ECO:0007669"/>
    <property type="project" value="TreeGrafter"/>
</dbReference>
<dbReference type="InterPro" id="IPR046335">
    <property type="entry name" value="LacI/GalR-like_sensor"/>
</dbReference>
<dbReference type="SUPFAM" id="SSF47413">
    <property type="entry name" value="lambda repressor-like DNA-binding domains"/>
    <property type="match status" value="1"/>
</dbReference>
<proteinExistence type="predicted"/>
<dbReference type="PRINTS" id="PR00036">
    <property type="entry name" value="HTHLACI"/>
</dbReference>
<dbReference type="PANTHER" id="PTHR30146">
    <property type="entry name" value="LACI-RELATED TRANSCRIPTIONAL REPRESSOR"/>
    <property type="match status" value="1"/>
</dbReference>
<dbReference type="PROSITE" id="PS00356">
    <property type="entry name" value="HTH_LACI_1"/>
    <property type="match status" value="1"/>
</dbReference>
<feature type="domain" description="HTH lacI-type" evidence="5">
    <location>
        <begin position="25"/>
        <end position="79"/>
    </location>
</feature>
<keyword evidence="7" id="KW-1185">Reference proteome</keyword>
<keyword evidence="2" id="KW-0238">DNA-binding</keyword>